<evidence type="ECO:0000256" key="11">
    <source>
        <dbReference type="ARBA" id="ARBA00023180"/>
    </source>
</evidence>
<comment type="similarity">
    <text evidence="3 12">Belongs to the glycosyltransferase 10 family.</text>
</comment>
<dbReference type="PANTHER" id="PTHR48438:SF1">
    <property type="entry name" value="ALPHA-(1,3)-FUCOSYLTRANSFERASE C-RELATED"/>
    <property type="match status" value="1"/>
</dbReference>
<evidence type="ECO:0000256" key="12">
    <source>
        <dbReference type="RuleBase" id="RU003832"/>
    </source>
</evidence>
<evidence type="ECO:0000256" key="10">
    <source>
        <dbReference type="ARBA" id="ARBA00023136"/>
    </source>
</evidence>
<evidence type="ECO:0000256" key="8">
    <source>
        <dbReference type="ARBA" id="ARBA00022989"/>
    </source>
</evidence>
<dbReference type="Gene3D" id="3.40.50.11660">
    <property type="entry name" value="Glycosyl transferase family 10, C-terminal domain"/>
    <property type="match status" value="1"/>
</dbReference>
<dbReference type="Pfam" id="PF00852">
    <property type="entry name" value="Glyco_transf_10"/>
    <property type="match status" value="1"/>
</dbReference>
<keyword evidence="9 12" id="KW-0333">Golgi apparatus</keyword>
<keyword evidence="4 12" id="KW-0328">Glycosyltransferase</keyword>
<evidence type="ECO:0000259" key="13">
    <source>
        <dbReference type="Pfam" id="PF00852"/>
    </source>
</evidence>
<dbReference type="EC" id="2.4.1.-" evidence="12"/>
<dbReference type="GO" id="GO:0032580">
    <property type="term" value="C:Golgi cisterna membrane"/>
    <property type="evidence" value="ECO:0007669"/>
    <property type="project" value="UniProtKB-SubCell"/>
</dbReference>
<name>A0A1I7RPA3_BURXY</name>
<feature type="transmembrane region" description="Helical" evidence="12">
    <location>
        <begin position="20"/>
        <end position="40"/>
    </location>
</feature>
<dbReference type="FunFam" id="3.40.50.11660:FF:000002">
    <property type="entry name" value="Alpha-(1,3)-fucosyltransferase"/>
    <property type="match status" value="1"/>
</dbReference>
<evidence type="ECO:0000256" key="5">
    <source>
        <dbReference type="ARBA" id="ARBA00022679"/>
    </source>
</evidence>
<keyword evidence="5 12" id="KW-0808">Transferase</keyword>
<dbReference type="Pfam" id="PF17039">
    <property type="entry name" value="Glyco_tran_10_N"/>
    <property type="match status" value="1"/>
</dbReference>
<dbReference type="eggNOG" id="KOG2619">
    <property type="taxonomic scope" value="Eukaryota"/>
</dbReference>
<evidence type="ECO:0000313" key="17">
    <source>
        <dbReference type="Proteomes" id="UP000659654"/>
    </source>
</evidence>
<keyword evidence="10 12" id="KW-0472">Membrane</keyword>
<comment type="pathway">
    <text evidence="2">Protein modification; protein glycosylation.</text>
</comment>
<dbReference type="PANTHER" id="PTHR48438">
    <property type="entry name" value="ALPHA-(1,3)-FUCOSYLTRANSFERASE C-RELATED"/>
    <property type="match status" value="1"/>
</dbReference>
<dbReference type="InterPro" id="IPR001503">
    <property type="entry name" value="Glyco_trans_10"/>
</dbReference>
<evidence type="ECO:0000313" key="18">
    <source>
        <dbReference type="WBParaSite" id="BXY_0254400.1"/>
    </source>
</evidence>
<dbReference type="InterPro" id="IPR031481">
    <property type="entry name" value="Glyco_tran_10_N"/>
</dbReference>
<evidence type="ECO:0000313" key="16">
    <source>
        <dbReference type="Proteomes" id="UP000095284"/>
    </source>
</evidence>
<gene>
    <name evidence="15" type="ORF">BXYJ_LOCUS3702</name>
</gene>
<feature type="domain" description="Fucosyltransferase N-terminal" evidence="14">
    <location>
        <begin position="74"/>
        <end position="174"/>
    </location>
</feature>
<dbReference type="EMBL" id="CAJFDI010000002">
    <property type="protein sequence ID" value="CAD5214783.1"/>
    <property type="molecule type" value="Genomic_DNA"/>
</dbReference>
<evidence type="ECO:0000256" key="3">
    <source>
        <dbReference type="ARBA" id="ARBA00008919"/>
    </source>
</evidence>
<evidence type="ECO:0000256" key="2">
    <source>
        <dbReference type="ARBA" id="ARBA00004922"/>
    </source>
</evidence>
<keyword evidence="6 12" id="KW-0812">Transmembrane</keyword>
<dbReference type="Proteomes" id="UP000582659">
    <property type="component" value="Unassembled WGS sequence"/>
</dbReference>
<evidence type="ECO:0000313" key="15">
    <source>
        <dbReference type="EMBL" id="CAD5214783.1"/>
    </source>
</evidence>
<reference evidence="18" key="1">
    <citation type="submission" date="2016-11" db="UniProtKB">
        <authorList>
            <consortium name="WormBaseParasite"/>
        </authorList>
    </citation>
    <scope>IDENTIFICATION</scope>
</reference>
<sequence length="387" mass="45321">MDEDLIPGQGKATSAPNTTWPKLLGGLFLFSLVIVFVYWYEAGVGFTSSTYYLLYTTQILENSMTPVPDVPPSHKVILMWTTFFGSPSYFWEPGSNCNYSCIYTYDRRMLSNASLLIFHIRNTNSRDLPQSNAPKVFFSLESPYHTYFQKGKLKLDYFNYTMTYEEDSDMPQPYEYDVNKTYNGTARTIEEIREIISKKSKLALIAHSNCATKSKRGDLLKALQKRINITQVGRCVSRSCNSQCLDKLIESHYFYFAFENSICKDYTTEKFFRFTKYIVPVVLRRSFMPKRIPQDLYIAVDDFKNVNEFVDYLNLVANNHTLYEQYFNWSIEDKLPRIYDSKFYSMCHMCKMAHTLPPKQIPDYRKVFGVDKCDGNFVRRFLNQKPV</sequence>
<comment type="subcellular location">
    <subcellularLocation>
        <location evidence="1 12">Golgi apparatus</location>
        <location evidence="1 12">Golgi stack membrane</location>
        <topology evidence="1 12">Single-pass type II membrane protein</topology>
    </subcellularLocation>
</comment>
<feature type="domain" description="Fucosyltransferase C-terminal" evidence="13">
    <location>
        <begin position="197"/>
        <end position="357"/>
    </location>
</feature>
<dbReference type="InterPro" id="IPR055270">
    <property type="entry name" value="Glyco_tran_10_C"/>
</dbReference>
<organism evidence="16 18">
    <name type="scientific">Bursaphelenchus xylophilus</name>
    <name type="common">Pinewood nematode worm</name>
    <name type="synonym">Aphelenchoides xylophilus</name>
    <dbReference type="NCBI Taxonomy" id="6326"/>
    <lineage>
        <taxon>Eukaryota</taxon>
        <taxon>Metazoa</taxon>
        <taxon>Ecdysozoa</taxon>
        <taxon>Nematoda</taxon>
        <taxon>Chromadorea</taxon>
        <taxon>Rhabditida</taxon>
        <taxon>Tylenchina</taxon>
        <taxon>Tylenchomorpha</taxon>
        <taxon>Aphelenchoidea</taxon>
        <taxon>Aphelenchoididae</taxon>
        <taxon>Bursaphelenchus</taxon>
    </lineage>
</organism>
<proteinExistence type="inferred from homology"/>
<keyword evidence="17" id="KW-1185">Reference proteome</keyword>
<reference evidence="15" key="2">
    <citation type="submission" date="2020-09" db="EMBL/GenBank/DDBJ databases">
        <authorList>
            <person name="Kikuchi T."/>
        </authorList>
    </citation>
    <scope>NUCLEOTIDE SEQUENCE</scope>
    <source>
        <strain evidence="15">Ka4C1</strain>
    </source>
</reference>
<dbReference type="OrthoDB" id="5912041at2759"/>
<dbReference type="SMR" id="A0A1I7RPA3"/>
<evidence type="ECO:0000256" key="4">
    <source>
        <dbReference type="ARBA" id="ARBA00022676"/>
    </source>
</evidence>
<protein>
    <recommendedName>
        <fullName evidence="12">Fucosyltransferase</fullName>
        <ecNumber evidence="12">2.4.1.-</ecNumber>
    </recommendedName>
</protein>
<evidence type="ECO:0000256" key="7">
    <source>
        <dbReference type="ARBA" id="ARBA00022968"/>
    </source>
</evidence>
<dbReference type="Proteomes" id="UP000095284">
    <property type="component" value="Unplaced"/>
</dbReference>
<keyword evidence="8 12" id="KW-1133">Transmembrane helix</keyword>
<evidence type="ECO:0000256" key="6">
    <source>
        <dbReference type="ARBA" id="ARBA00022692"/>
    </source>
</evidence>
<dbReference type="WBParaSite" id="BXY_0254400.1">
    <property type="protein sequence ID" value="BXY_0254400.1"/>
    <property type="gene ID" value="BXY_0254400"/>
</dbReference>
<keyword evidence="11" id="KW-0325">Glycoprotein</keyword>
<accession>A0A1I7RPA3</accession>
<dbReference type="GO" id="GO:0008417">
    <property type="term" value="F:fucosyltransferase activity"/>
    <property type="evidence" value="ECO:0007669"/>
    <property type="project" value="InterPro"/>
</dbReference>
<evidence type="ECO:0000256" key="9">
    <source>
        <dbReference type="ARBA" id="ARBA00023034"/>
    </source>
</evidence>
<evidence type="ECO:0000259" key="14">
    <source>
        <dbReference type="Pfam" id="PF17039"/>
    </source>
</evidence>
<dbReference type="InterPro" id="IPR038577">
    <property type="entry name" value="GT10-like_C_sf"/>
</dbReference>
<dbReference type="UniPathway" id="UPA00378"/>
<evidence type="ECO:0000256" key="1">
    <source>
        <dbReference type="ARBA" id="ARBA00004447"/>
    </source>
</evidence>
<keyword evidence="7" id="KW-0735">Signal-anchor</keyword>
<dbReference type="SUPFAM" id="SSF53756">
    <property type="entry name" value="UDP-Glycosyltransferase/glycogen phosphorylase"/>
    <property type="match status" value="1"/>
</dbReference>
<dbReference type="AlphaFoldDB" id="A0A1I7RPA3"/>
<dbReference type="EMBL" id="CAJFCV020000002">
    <property type="protein sequence ID" value="CAG9095677.1"/>
    <property type="molecule type" value="Genomic_DNA"/>
</dbReference>
<dbReference type="Proteomes" id="UP000659654">
    <property type="component" value="Unassembled WGS sequence"/>
</dbReference>